<feature type="compositionally biased region" description="Basic and acidic residues" evidence="1">
    <location>
        <begin position="271"/>
        <end position="282"/>
    </location>
</feature>
<evidence type="ECO:0000256" key="3">
    <source>
        <dbReference type="SAM" id="SignalP"/>
    </source>
</evidence>
<dbReference type="OrthoDB" id="9451547at2759"/>
<keyword evidence="2" id="KW-1133">Transmembrane helix</keyword>
<reference evidence="4 5" key="1">
    <citation type="journal article" date="2016" name="Mol. Biol. Evol.">
        <title>Comparative Genomics of Early-Diverging Mushroom-Forming Fungi Provides Insights into the Origins of Lignocellulose Decay Capabilities.</title>
        <authorList>
            <person name="Nagy L.G."/>
            <person name="Riley R."/>
            <person name="Tritt A."/>
            <person name="Adam C."/>
            <person name="Daum C."/>
            <person name="Floudas D."/>
            <person name="Sun H."/>
            <person name="Yadav J.S."/>
            <person name="Pangilinan J."/>
            <person name="Larsson K.H."/>
            <person name="Matsuura K."/>
            <person name="Barry K."/>
            <person name="Labutti K."/>
            <person name="Kuo R."/>
            <person name="Ohm R.A."/>
            <person name="Bhattacharya S.S."/>
            <person name="Shirouzu T."/>
            <person name="Yoshinaga Y."/>
            <person name="Martin F.M."/>
            <person name="Grigoriev I.V."/>
            <person name="Hibbett D.S."/>
        </authorList>
    </citation>
    <scope>NUCLEOTIDE SEQUENCE [LARGE SCALE GENOMIC DNA]</scope>
    <source>
        <strain evidence="4 5">93-53</strain>
    </source>
</reference>
<organism evidence="4 5">
    <name type="scientific">Laetiporus sulphureus 93-53</name>
    <dbReference type="NCBI Taxonomy" id="1314785"/>
    <lineage>
        <taxon>Eukaryota</taxon>
        <taxon>Fungi</taxon>
        <taxon>Dikarya</taxon>
        <taxon>Basidiomycota</taxon>
        <taxon>Agaricomycotina</taxon>
        <taxon>Agaricomycetes</taxon>
        <taxon>Polyporales</taxon>
        <taxon>Laetiporus</taxon>
    </lineage>
</organism>
<dbReference type="EMBL" id="KV427658">
    <property type="protein sequence ID" value="KZT01910.1"/>
    <property type="molecule type" value="Genomic_DNA"/>
</dbReference>
<feature type="chain" id="PRO_5007855835" evidence="3">
    <location>
        <begin position="21"/>
        <end position="292"/>
    </location>
</feature>
<evidence type="ECO:0000313" key="5">
    <source>
        <dbReference type="Proteomes" id="UP000076871"/>
    </source>
</evidence>
<evidence type="ECO:0000313" key="4">
    <source>
        <dbReference type="EMBL" id="KZT01910.1"/>
    </source>
</evidence>
<keyword evidence="3" id="KW-0732">Signal</keyword>
<evidence type="ECO:0000256" key="2">
    <source>
        <dbReference type="SAM" id="Phobius"/>
    </source>
</evidence>
<feature type="signal peptide" evidence="3">
    <location>
        <begin position="1"/>
        <end position="20"/>
    </location>
</feature>
<gene>
    <name evidence="4" type="ORF">LAESUDRAFT_663022</name>
</gene>
<feature type="region of interest" description="Disordered" evidence="1">
    <location>
        <begin position="240"/>
        <end position="283"/>
    </location>
</feature>
<dbReference type="InParanoid" id="A0A165BZ28"/>
<dbReference type="PANTHER" id="PTHR35043:SF7">
    <property type="entry name" value="TRANSCRIPTION FACTOR DOMAIN-CONTAINING PROTEIN"/>
    <property type="match status" value="1"/>
</dbReference>
<protein>
    <submittedName>
        <fullName evidence="4">Uncharacterized protein</fullName>
    </submittedName>
</protein>
<feature type="transmembrane region" description="Helical" evidence="2">
    <location>
        <begin position="44"/>
        <end position="61"/>
    </location>
</feature>
<evidence type="ECO:0000256" key="1">
    <source>
        <dbReference type="SAM" id="MobiDB-lite"/>
    </source>
</evidence>
<proteinExistence type="predicted"/>
<keyword evidence="2" id="KW-0812">Transmembrane</keyword>
<name>A0A165BZ28_9APHY</name>
<keyword evidence="2" id="KW-0472">Membrane</keyword>
<feature type="transmembrane region" description="Helical" evidence="2">
    <location>
        <begin position="174"/>
        <end position="192"/>
    </location>
</feature>
<dbReference type="Proteomes" id="UP000076871">
    <property type="component" value="Unassembled WGS sequence"/>
</dbReference>
<dbReference type="RefSeq" id="XP_040759650.1">
    <property type="nucleotide sequence ID" value="XM_040905036.1"/>
</dbReference>
<sequence>MLLSLLLFLFLQRICQFTNAAPIPDLDSIVNVSPYCHDCRTPKRMVYGCVVTIFACIWGAIHPDMPDPSEFRSRQLLRRMGFALCALIAPELYVWIAARQWVATRQLWKKYGGEWPDWTHTHGFFLLMGCFAVRKEGQPHQLFPKEFSEKLEKNEIVFRDTTKEEIHDRSKANFLSKAVIMLQMGWFMLQIIARQPEGLVTSPLEFVTLAFTLMTLTMYFFWFHKPLDVTRPVILRCQPPQGHTKVSSDDEGNVTEKGPVVGPSSPVSKDLTNKKERVRDSAVVEMVSRASS</sequence>
<dbReference type="AlphaFoldDB" id="A0A165BZ28"/>
<dbReference type="GeneID" id="63822066"/>
<feature type="transmembrane region" description="Helical" evidence="2">
    <location>
        <begin position="81"/>
        <end position="98"/>
    </location>
</feature>
<keyword evidence="5" id="KW-1185">Reference proteome</keyword>
<feature type="transmembrane region" description="Helical" evidence="2">
    <location>
        <begin position="204"/>
        <end position="222"/>
    </location>
</feature>
<dbReference type="PANTHER" id="PTHR35043">
    <property type="entry name" value="TRANSCRIPTION FACTOR DOMAIN-CONTAINING PROTEIN"/>
    <property type="match status" value="1"/>
</dbReference>
<accession>A0A165BZ28</accession>